<feature type="compositionally biased region" description="Basic and acidic residues" evidence="1">
    <location>
        <begin position="123"/>
        <end position="135"/>
    </location>
</feature>
<feature type="compositionally biased region" description="Acidic residues" evidence="1">
    <location>
        <begin position="111"/>
        <end position="121"/>
    </location>
</feature>
<feature type="compositionally biased region" description="Acidic residues" evidence="1">
    <location>
        <begin position="293"/>
        <end position="320"/>
    </location>
</feature>
<dbReference type="EMBL" id="KV442078">
    <property type="protein sequence ID" value="OAQ25490.1"/>
    <property type="molecule type" value="Genomic_DNA"/>
</dbReference>
<feature type="compositionally biased region" description="Pro residues" evidence="1">
    <location>
        <begin position="75"/>
        <end position="84"/>
    </location>
</feature>
<feature type="region of interest" description="Disordered" evidence="1">
    <location>
        <begin position="1"/>
        <end position="25"/>
    </location>
</feature>
<proteinExistence type="predicted"/>
<protein>
    <submittedName>
        <fullName evidence="2">Uncharacterized protein</fullName>
    </submittedName>
</protein>
<reference evidence="2 3" key="1">
    <citation type="submission" date="2016-05" db="EMBL/GenBank/DDBJ databases">
        <title>Genome sequencing reveals origins of a unique bacterial endosymbiosis in the earliest lineages of terrestrial Fungi.</title>
        <authorList>
            <consortium name="DOE Joint Genome Institute"/>
            <person name="Uehling J."/>
            <person name="Gryganskyi A."/>
            <person name="Hameed K."/>
            <person name="Tschaplinski T."/>
            <person name="Misztal P."/>
            <person name="Wu S."/>
            <person name="Desiro A."/>
            <person name="Vande Pol N."/>
            <person name="Du Z.-Y."/>
            <person name="Zienkiewicz A."/>
            <person name="Zienkiewicz K."/>
            <person name="Morin E."/>
            <person name="Tisserant E."/>
            <person name="Splivallo R."/>
            <person name="Hainaut M."/>
            <person name="Henrissat B."/>
            <person name="Ohm R."/>
            <person name="Kuo A."/>
            <person name="Yan J."/>
            <person name="Lipzen A."/>
            <person name="Nolan M."/>
            <person name="Labutti K."/>
            <person name="Barry K."/>
            <person name="Goldstein A."/>
            <person name="Labbe J."/>
            <person name="Schadt C."/>
            <person name="Tuskan G."/>
            <person name="Grigoriev I."/>
            <person name="Martin F."/>
            <person name="Vilgalys R."/>
            <person name="Bonito G."/>
        </authorList>
    </citation>
    <scope>NUCLEOTIDE SEQUENCE [LARGE SCALE GENOMIC DNA]</scope>
    <source>
        <strain evidence="2 3">AG-77</strain>
    </source>
</reference>
<evidence type="ECO:0000256" key="1">
    <source>
        <dbReference type="SAM" id="MobiDB-lite"/>
    </source>
</evidence>
<feature type="compositionally biased region" description="Acidic residues" evidence="1">
    <location>
        <begin position="136"/>
        <end position="152"/>
    </location>
</feature>
<evidence type="ECO:0000313" key="3">
    <source>
        <dbReference type="Proteomes" id="UP000078512"/>
    </source>
</evidence>
<feature type="region of interest" description="Disordered" evidence="1">
    <location>
        <begin position="199"/>
        <end position="324"/>
    </location>
</feature>
<keyword evidence="3" id="KW-1185">Reference proteome</keyword>
<dbReference type="Proteomes" id="UP000078512">
    <property type="component" value="Unassembled WGS sequence"/>
</dbReference>
<gene>
    <name evidence="2" type="ORF">K457DRAFT_141138</name>
</gene>
<evidence type="ECO:0000313" key="2">
    <source>
        <dbReference type="EMBL" id="OAQ25490.1"/>
    </source>
</evidence>
<dbReference type="AlphaFoldDB" id="A0A197JK03"/>
<sequence>MKVGVSQGHDALVLPPHGTEAGQNPSEAIAAIYRSIIGRDFMGGRKRFQTYKKIVMVLDPEQADKIVNETSNYRPPQPPQPIASPLPVGDIEETVEVDSDAMDAEDTKDSDQDDEEADNVADSDARLSVHHRSDDYEIEDETEENDDNIDVVEQEELNSVREITEEMILDESEHDDNTGEEQEELNSVREITEEMILNEAEHNDNETEDDFGPSENELEDQAMYGATDTDDEAQSKLVPEGEVSEEEALLDEQGLKEDVDLSEGVLAKDMNDIPAVVADSEEAETDLDKSDNSDETSGDDDDDNPGRDDDEAREESDGEAEVAPFVPFVETVLQVFERMLEQRSLLIVKNRARGIVEPEEPAANATITSVTGAPASAVVTPSYD</sequence>
<accession>A0A197JK03</accession>
<dbReference type="OrthoDB" id="2440523at2759"/>
<feature type="compositionally biased region" description="Acidic residues" evidence="1">
    <location>
        <begin position="206"/>
        <end position="220"/>
    </location>
</feature>
<organism evidence="2 3">
    <name type="scientific">Linnemannia elongata AG-77</name>
    <dbReference type="NCBI Taxonomy" id="1314771"/>
    <lineage>
        <taxon>Eukaryota</taxon>
        <taxon>Fungi</taxon>
        <taxon>Fungi incertae sedis</taxon>
        <taxon>Mucoromycota</taxon>
        <taxon>Mortierellomycotina</taxon>
        <taxon>Mortierellomycetes</taxon>
        <taxon>Mortierellales</taxon>
        <taxon>Mortierellaceae</taxon>
        <taxon>Linnemannia</taxon>
    </lineage>
</organism>
<name>A0A197JK03_9FUNG</name>
<feature type="region of interest" description="Disordered" evidence="1">
    <location>
        <begin position="68"/>
        <end position="152"/>
    </location>
</feature>
<feature type="compositionally biased region" description="Acidic residues" evidence="1">
    <location>
        <begin position="90"/>
        <end position="104"/>
    </location>
</feature>